<comment type="caution">
    <text evidence="1">The sequence shown here is derived from an EMBL/GenBank/DDBJ whole genome shotgun (WGS) entry which is preliminary data.</text>
</comment>
<sequence length="82" mass="9764">MRFFVSTPLRLTVNHRKTRRCAYLWETADLVPHKRHFDFFFIKFTSDRTDKRSQNKARLMGSLRSRRGDGSFLVWSAGREIG</sequence>
<accession>A0AAE0ZAU6</accession>
<organism evidence="1 2">
    <name type="scientific">Elysia crispata</name>
    <name type="common">lettuce slug</name>
    <dbReference type="NCBI Taxonomy" id="231223"/>
    <lineage>
        <taxon>Eukaryota</taxon>
        <taxon>Metazoa</taxon>
        <taxon>Spiralia</taxon>
        <taxon>Lophotrochozoa</taxon>
        <taxon>Mollusca</taxon>
        <taxon>Gastropoda</taxon>
        <taxon>Heterobranchia</taxon>
        <taxon>Euthyneura</taxon>
        <taxon>Panpulmonata</taxon>
        <taxon>Sacoglossa</taxon>
        <taxon>Placobranchoidea</taxon>
        <taxon>Plakobranchidae</taxon>
        <taxon>Elysia</taxon>
    </lineage>
</organism>
<gene>
    <name evidence="1" type="ORF">RRG08_002295</name>
</gene>
<protein>
    <submittedName>
        <fullName evidence="1">Uncharacterized protein</fullName>
    </submittedName>
</protein>
<evidence type="ECO:0000313" key="2">
    <source>
        <dbReference type="Proteomes" id="UP001283361"/>
    </source>
</evidence>
<dbReference type="EMBL" id="JAWDGP010004263">
    <property type="protein sequence ID" value="KAK3766058.1"/>
    <property type="molecule type" value="Genomic_DNA"/>
</dbReference>
<keyword evidence="2" id="KW-1185">Reference proteome</keyword>
<dbReference type="AlphaFoldDB" id="A0AAE0ZAU6"/>
<proteinExistence type="predicted"/>
<name>A0AAE0ZAU6_9GAST</name>
<evidence type="ECO:0000313" key="1">
    <source>
        <dbReference type="EMBL" id="KAK3766058.1"/>
    </source>
</evidence>
<reference evidence="1" key="1">
    <citation type="journal article" date="2023" name="G3 (Bethesda)">
        <title>A reference genome for the long-term kleptoplast-retaining sea slug Elysia crispata morphotype clarki.</title>
        <authorList>
            <person name="Eastman K.E."/>
            <person name="Pendleton A.L."/>
            <person name="Shaikh M.A."/>
            <person name="Suttiyut T."/>
            <person name="Ogas R."/>
            <person name="Tomko P."/>
            <person name="Gavelis G."/>
            <person name="Widhalm J.R."/>
            <person name="Wisecaver J.H."/>
        </authorList>
    </citation>
    <scope>NUCLEOTIDE SEQUENCE</scope>
    <source>
        <strain evidence="1">ECLA1</strain>
    </source>
</reference>
<dbReference type="Proteomes" id="UP001283361">
    <property type="component" value="Unassembled WGS sequence"/>
</dbReference>